<protein>
    <submittedName>
        <fullName evidence="3">Phage major capsid protein</fullName>
    </submittedName>
</protein>
<dbReference type="Pfam" id="PF05065">
    <property type="entry name" value="Phage_capsid"/>
    <property type="match status" value="1"/>
</dbReference>
<gene>
    <name evidence="3" type="ORF">GRI36_09800</name>
</gene>
<reference evidence="3 4" key="1">
    <citation type="submission" date="2019-12" db="EMBL/GenBank/DDBJ databases">
        <title>Genomic-based taxomic classification of the family Erythrobacteraceae.</title>
        <authorList>
            <person name="Xu L."/>
        </authorList>
    </citation>
    <scope>NUCLEOTIDE SEQUENCE [LARGE SCALE GENOMIC DNA]</scope>
    <source>
        <strain evidence="3 4">JCM 17802</strain>
    </source>
</reference>
<evidence type="ECO:0000259" key="2">
    <source>
        <dbReference type="Pfam" id="PF05065"/>
    </source>
</evidence>
<dbReference type="NCBIfam" id="TIGR01554">
    <property type="entry name" value="major_cap_HK97"/>
    <property type="match status" value="1"/>
</dbReference>
<sequence>MTTQTKTIQELAAETKAALLAPSTELKFRMDEMEQKFSAIPSGGFSSQSQSWGAQVTDSDELKTLSSVIGSQPGRVRIEMKDITSASGSAGGFATPMLDGNVNALPGRMPRMRDVLNVVNTVSGSVEYLDQVTRTNGAAPQVEGAMKGESNYEWELRNLPIQTIAHWTRQTVQILSDAPQLQSVIDTEMRYGLAIEEENQILSGSGISPNLNGLITNATPFAADFTPASETMIDKVGLGVLQVALAEFMPNGIAVHPSDWMRMRLLKDADGKYLLGDPGADVRPVLFGLPVIGTTAIPKDKFLIGDFMRAATLYDRQAPTVALSTEDRDNFTTNRVTIRVESRLALAIKQPLATSYGDFGNTP</sequence>
<name>A0A6I4SN09_9SPHN</name>
<dbReference type="SUPFAM" id="SSF56563">
    <property type="entry name" value="Major capsid protein gp5"/>
    <property type="match status" value="1"/>
</dbReference>
<keyword evidence="4" id="KW-1185">Reference proteome</keyword>
<evidence type="ECO:0000313" key="4">
    <source>
        <dbReference type="Proteomes" id="UP000468943"/>
    </source>
</evidence>
<dbReference type="InterPro" id="IPR054612">
    <property type="entry name" value="Phage_capsid-like_C"/>
</dbReference>
<dbReference type="Proteomes" id="UP000468943">
    <property type="component" value="Unassembled WGS sequence"/>
</dbReference>
<proteinExistence type="predicted"/>
<accession>A0A6I4SN09</accession>
<dbReference type="RefSeq" id="WP_160598294.1">
    <property type="nucleotide sequence ID" value="NZ_WTYS01000001.1"/>
</dbReference>
<feature type="domain" description="Phage capsid-like C-terminal" evidence="2">
    <location>
        <begin position="99"/>
        <end position="353"/>
    </location>
</feature>
<dbReference type="OrthoDB" id="637859at2"/>
<dbReference type="InterPro" id="IPR024455">
    <property type="entry name" value="Phage_capsid"/>
</dbReference>
<evidence type="ECO:0000256" key="1">
    <source>
        <dbReference type="ARBA" id="ARBA00004328"/>
    </source>
</evidence>
<dbReference type="EMBL" id="WTYS01000001">
    <property type="protein sequence ID" value="MXO57175.1"/>
    <property type="molecule type" value="Genomic_DNA"/>
</dbReference>
<comment type="subcellular location">
    <subcellularLocation>
        <location evidence="1">Virion</location>
    </subcellularLocation>
</comment>
<evidence type="ECO:0000313" key="3">
    <source>
        <dbReference type="EMBL" id="MXO57175.1"/>
    </source>
</evidence>
<organism evidence="3 4">
    <name type="scientific">Pontixanthobacter gangjinensis</name>
    <dbReference type="NCBI Taxonomy" id="1028742"/>
    <lineage>
        <taxon>Bacteria</taxon>
        <taxon>Pseudomonadati</taxon>
        <taxon>Pseudomonadota</taxon>
        <taxon>Alphaproteobacteria</taxon>
        <taxon>Sphingomonadales</taxon>
        <taxon>Erythrobacteraceae</taxon>
        <taxon>Pontixanthobacter</taxon>
    </lineage>
</organism>
<dbReference type="AlphaFoldDB" id="A0A6I4SN09"/>
<comment type="caution">
    <text evidence="3">The sequence shown here is derived from an EMBL/GenBank/DDBJ whole genome shotgun (WGS) entry which is preliminary data.</text>
</comment>
<dbReference type="Gene3D" id="3.30.2320.10">
    <property type="entry name" value="hypothetical protein PF0899 domain"/>
    <property type="match status" value="1"/>
</dbReference>
<dbReference type="Gene3D" id="3.30.2400.10">
    <property type="entry name" value="Major capsid protein gp5"/>
    <property type="match status" value="1"/>
</dbReference>